<dbReference type="PANTHER" id="PTHR30619:SF1">
    <property type="entry name" value="RECOMBINATION PROTEIN 2"/>
    <property type="match status" value="1"/>
</dbReference>
<evidence type="ECO:0000313" key="1">
    <source>
        <dbReference type="EMBL" id="NRF65662.1"/>
    </source>
</evidence>
<protein>
    <recommendedName>
        <fullName evidence="3">MBL fold metallo-hydrolase</fullName>
    </recommendedName>
</protein>
<comment type="caution">
    <text evidence="1">The sequence shown here is derived from an EMBL/GenBank/DDBJ whole genome shotgun (WGS) entry which is preliminary data.</text>
</comment>
<evidence type="ECO:0000313" key="2">
    <source>
        <dbReference type="Proteomes" id="UP000737171"/>
    </source>
</evidence>
<dbReference type="SUPFAM" id="SSF56281">
    <property type="entry name" value="Metallo-hydrolase/oxidoreductase"/>
    <property type="match status" value="1"/>
</dbReference>
<keyword evidence="2" id="KW-1185">Reference proteome</keyword>
<reference evidence="1 2" key="1">
    <citation type="submission" date="2020-05" db="EMBL/GenBank/DDBJ databases">
        <title>Aquincola sp. isolate from soil.</title>
        <authorList>
            <person name="Han J."/>
            <person name="Kim D.-U."/>
        </authorList>
    </citation>
    <scope>NUCLEOTIDE SEQUENCE [LARGE SCALE GENOMIC DNA]</scope>
    <source>
        <strain evidence="1 2">S2</strain>
    </source>
</reference>
<dbReference type="InterPro" id="IPR036866">
    <property type="entry name" value="RibonucZ/Hydroxyglut_hydro"/>
</dbReference>
<organism evidence="1 2">
    <name type="scientific">Pseudaquabacterium terrae</name>
    <dbReference type="NCBI Taxonomy" id="2732868"/>
    <lineage>
        <taxon>Bacteria</taxon>
        <taxon>Pseudomonadati</taxon>
        <taxon>Pseudomonadota</taxon>
        <taxon>Betaproteobacteria</taxon>
        <taxon>Burkholderiales</taxon>
        <taxon>Sphaerotilaceae</taxon>
        <taxon>Pseudaquabacterium</taxon>
    </lineage>
</organism>
<gene>
    <name evidence="1" type="ORF">HLB44_01560</name>
</gene>
<name>A0ABX2EAA3_9BURK</name>
<dbReference type="RefSeq" id="WP_173119904.1">
    <property type="nucleotide sequence ID" value="NZ_JABRWJ010000001.1"/>
</dbReference>
<proteinExistence type="predicted"/>
<accession>A0ABX2EAA3</accession>
<evidence type="ECO:0008006" key="3">
    <source>
        <dbReference type="Google" id="ProtNLM"/>
    </source>
</evidence>
<dbReference type="PANTHER" id="PTHR30619">
    <property type="entry name" value="DNA INTERNALIZATION/COMPETENCE PROTEIN COMEC/REC2"/>
    <property type="match status" value="1"/>
</dbReference>
<dbReference type="EMBL" id="JABRWJ010000001">
    <property type="protein sequence ID" value="NRF65662.1"/>
    <property type="molecule type" value="Genomic_DNA"/>
</dbReference>
<dbReference type="Gene3D" id="3.60.15.10">
    <property type="entry name" value="Ribonuclease Z/Hydroxyacylglutathione hydrolase-like"/>
    <property type="match status" value="1"/>
</dbReference>
<sequence length="363" mass="39247">MLSLTLLPAAHGDAIWIEYGPARGRRRVLIDGGPAHTYAGLQAKLEKLKPAQRKLELFVVSHIDADHIDGALILLQDRARLGLAINEVWFNTWAHLPANERDVFAPLQGEFLGALIGLDAALAKTLNKRFGQRAVVVPPPTEAAPALPVVELAGGARLTLLGPNPSDLKRLRARWSAAIRDFTPGDAEEAHRRLLERREYRPPTGPAVFSARAFGDDRAPANGSSIAFLFEADGQRVLFGADAHARTLATNLARLCLERGVPRVKLDAVKLPHHGSMGNVSAEWLALVDCERWLVSTNGAVFGHPDVQTAALVTASMPARKVPSFHCNYQCETTERLRDGAAAGGWKVVFPPKDAAGLTLQLG</sequence>
<dbReference type="Proteomes" id="UP000737171">
    <property type="component" value="Unassembled WGS sequence"/>
</dbReference>
<dbReference type="InterPro" id="IPR052159">
    <property type="entry name" value="Competence_DNA_uptake"/>
</dbReference>